<name>A0ABV6HY23_9PAST</name>
<gene>
    <name evidence="1" type="ORF">ACFFHT_08905</name>
</gene>
<dbReference type="EMBL" id="JBHLWA010000040">
    <property type="protein sequence ID" value="MFC0323666.1"/>
    <property type="molecule type" value="Genomic_DNA"/>
</dbReference>
<dbReference type="Proteomes" id="UP001589769">
    <property type="component" value="Unassembled WGS sequence"/>
</dbReference>
<evidence type="ECO:0000313" key="2">
    <source>
        <dbReference type="Proteomes" id="UP001589769"/>
    </source>
</evidence>
<sequence length="70" mass="8072">MQISVYLDESGDLGWKFDAPYRQGGSSRYLTIAAIVVNHDKRHLLKRLMKDLYRKTKTPTKPIKKLNGPI</sequence>
<keyword evidence="2" id="KW-1185">Reference proteome</keyword>
<evidence type="ECO:0000313" key="1">
    <source>
        <dbReference type="EMBL" id="MFC0323666.1"/>
    </source>
</evidence>
<dbReference type="InterPro" id="IPR024524">
    <property type="entry name" value="DUF3800"/>
</dbReference>
<dbReference type="RefSeq" id="WP_382375436.1">
    <property type="nucleotide sequence ID" value="NZ_JBHLWA010000040.1"/>
</dbReference>
<organism evidence="1 2">
    <name type="scientific">Gallibacterium melopsittaci</name>
    <dbReference type="NCBI Taxonomy" id="516063"/>
    <lineage>
        <taxon>Bacteria</taxon>
        <taxon>Pseudomonadati</taxon>
        <taxon>Pseudomonadota</taxon>
        <taxon>Gammaproteobacteria</taxon>
        <taxon>Pasteurellales</taxon>
        <taxon>Pasteurellaceae</taxon>
        <taxon>Gallibacterium</taxon>
    </lineage>
</organism>
<comment type="caution">
    <text evidence="1">The sequence shown here is derived from an EMBL/GenBank/DDBJ whole genome shotgun (WGS) entry which is preliminary data.</text>
</comment>
<protein>
    <submittedName>
        <fullName evidence="1">DUF3800 domain-containing protein</fullName>
    </submittedName>
</protein>
<dbReference type="Pfam" id="PF12686">
    <property type="entry name" value="DUF3800"/>
    <property type="match status" value="1"/>
</dbReference>
<proteinExistence type="predicted"/>
<reference evidence="1 2" key="1">
    <citation type="submission" date="2024-09" db="EMBL/GenBank/DDBJ databases">
        <authorList>
            <person name="Sun Q."/>
            <person name="Mori K."/>
        </authorList>
    </citation>
    <scope>NUCLEOTIDE SEQUENCE [LARGE SCALE GENOMIC DNA]</scope>
    <source>
        <strain evidence="1 2">CCM 7538</strain>
    </source>
</reference>
<accession>A0ABV6HY23</accession>